<proteinExistence type="predicted"/>
<dbReference type="InterPro" id="IPR027417">
    <property type="entry name" value="P-loop_NTPase"/>
</dbReference>
<name>A0A7H8TKI9_STRCX</name>
<sequence length="453" mass="49882">MLELLRRQTQTRRRPLRTSTAQACGLYPAVGSPSSDPRGVIIGREIYSGKAFVYDPFVLYDPSARERLASGHALIMGKSGYGKSALEKCYVLRQLRFRERAFAVLDAQGEDGVGEWDAIARAVGVKPIRLVYGGDGDGVRLNPLDPRIPSKHQFAILCSMVEIVGGPLTSETRFVLSVAHRVALERAAGEGRVAVLSDIHDALTRPGAGLLGKRQVSEEQMVAWGQPASLAMDQLCSDERDLAGLFNGPTTEGIDLDAKLIVFDLTALPREGDAMPLLMSVIGPWLRWGWIKPGDSIKRTLIVEEAWHILSHRPVARLFEEFVRYGRRLGLSFWAILHHLADLRVAEAPEAEAILKLTATRVIYHMDRHEADITADYLQLPGWARDAITDGASKCAPGKAVWQVGQRVQLVEHIRSRIEITLTNTNTKMTEKAQVRDADQAPIIPLISKGAAA</sequence>
<accession>A0A7H8TKI9</accession>
<evidence type="ECO:0000313" key="1">
    <source>
        <dbReference type="EMBL" id="QKZ23864.1"/>
    </source>
</evidence>
<organism evidence="1 2">
    <name type="scientific">Streptomyces chartreusis</name>
    <dbReference type="NCBI Taxonomy" id="1969"/>
    <lineage>
        <taxon>Bacteria</taxon>
        <taxon>Bacillati</taxon>
        <taxon>Actinomycetota</taxon>
        <taxon>Actinomycetes</taxon>
        <taxon>Kitasatosporales</taxon>
        <taxon>Streptomycetaceae</taxon>
        <taxon>Streptomyces</taxon>
    </lineage>
</organism>
<dbReference type="Gene3D" id="3.40.50.300">
    <property type="entry name" value="P-loop containing nucleotide triphosphate hydrolases"/>
    <property type="match status" value="2"/>
</dbReference>
<protein>
    <submittedName>
        <fullName evidence="1">ATP/GTP-binding protein</fullName>
    </submittedName>
</protein>
<dbReference type="Proteomes" id="UP000509418">
    <property type="component" value="Chromosome"/>
</dbReference>
<dbReference type="RefSeq" id="WP_176578478.1">
    <property type="nucleotide sequence ID" value="NZ_CBDRGH010000022.1"/>
</dbReference>
<dbReference type="AlphaFoldDB" id="A0A7H8TKI9"/>
<gene>
    <name evidence="1" type="ORF">HUT05_44835</name>
</gene>
<reference evidence="1 2" key="1">
    <citation type="submission" date="2020-06" db="EMBL/GenBank/DDBJ databases">
        <title>Genome mining for natural products.</title>
        <authorList>
            <person name="Zhang B."/>
            <person name="Shi J."/>
            <person name="Ge H."/>
        </authorList>
    </citation>
    <scope>NUCLEOTIDE SEQUENCE [LARGE SCALE GENOMIC DNA]</scope>
    <source>
        <strain evidence="1 2">NA02069</strain>
    </source>
</reference>
<keyword evidence="2" id="KW-1185">Reference proteome</keyword>
<dbReference type="SUPFAM" id="SSF52540">
    <property type="entry name" value="P-loop containing nucleoside triphosphate hydrolases"/>
    <property type="match status" value="1"/>
</dbReference>
<evidence type="ECO:0000313" key="2">
    <source>
        <dbReference type="Proteomes" id="UP000509418"/>
    </source>
</evidence>
<dbReference type="EMBL" id="CP056041">
    <property type="protein sequence ID" value="QKZ23864.1"/>
    <property type="molecule type" value="Genomic_DNA"/>
</dbReference>
<dbReference type="Gene3D" id="1.10.8.730">
    <property type="match status" value="1"/>
</dbReference>